<sequence length="95" mass="10888">MKHHRQMYAAKGMVAVTKHNNVNNNAEFISSFSENIHFAPNSICCFLANSAFWMFDFDKTLPLIKSQLKHRGGLLVNLSEWDLKALSKTSWDTSR</sequence>
<dbReference type="RefSeq" id="WP_063379344.1">
    <property type="nucleotide sequence ID" value="NZ_AUXT01000220.1"/>
</dbReference>
<comment type="caution">
    <text evidence="1">The sequence shown here is derived from an EMBL/GenBank/DDBJ whole genome shotgun (WGS) entry which is preliminary data.</text>
</comment>
<evidence type="ECO:0000313" key="1">
    <source>
        <dbReference type="EMBL" id="KZN40857.1"/>
    </source>
</evidence>
<protein>
    <submittedName>
        <fullName evidence="1">Uncharacterized protein</fullName>
    </submittedName>
</protein>
<dbReference type="EMBL" id="AUXT01000220">
    <property type="protein sequence ID" value="KZN40857.1"/>
    <property type="molecule type" value="Genomic_DNA"/>
</dbReference>
<reference evidence="1 2" key="1">
    <citation type="submission" date="2013-07" db="EMBL/GenBank/DDBJ databases">
        <title>Comparative Genomic and Metabolomic Analysis of Twelve Strains of Pseudoalteromonas luteoviolacea.</title>
        <authorList>
            <person name="Vynne N.G."/>
            <person name="Mansson M."/>
            <person name="Gram L."/>
        </authorList>
    </citation>
    <scope>NUCLEOTIDE SEQUENCE [LARGE SCALE GENOMIC DNA]</scope>
    <source>
        <strain evidence="1 2">NCIMB 1942</strain>
    </source>
</reference>
<dbReference type="AlphaFoldDB" id="A0A166XS95"/>
<evidence type="ECO:0000313" key="2">
    <source>
        <dbReference type="Proteomes" id="UP000076587"/>
    </source>
</evidence>
<dbReference type="Proteomes" id="UP000076587">
    <property type="component" value="Unassembled WGS sequence"/>
</dbReference>
<name>A0A166XS95_9GAMM</name>
<gene>
    <name evidence="1" type="ORF">N482_20820</name>
</gene>
<dbReference type="PATRIC" id="fig|1365253.3.peg.5121"/>
<proteinExistence type="predicted"/>
<accession>A0A166XS95</accession>
<organism evidence="1 2">
    <name type="scientific">Pseudoalteromonas luteoviolacea NCIMB 1942</name>
    <dbReference type="NCBI Taxonomy" id="1365253"/>
    <lineage>
        <taxon>Bacteria</taxon>
        <taxon>Pseudomonadati</taxon>
        <taxon>Pseudomonadota</taxon>
        <taxon>Gammaproteobacteria</taxon>
        <taxon>Alteromonadales</taxon>
        <taxon>Pseudoalteromonadaceae</taxon>
        <taxon>Pseudoalteromonas</taxon>
    </lineage>
</organism>
<dbReference type="OrthoDB" id="6307119at2"/>